<dbReference type="EMBL" id="JADGKB010000029">
    <property type="protein sequence ID" value="KAJ3258269.1"/>
    <property type="molecule type" value="Genomic_DNA"/>
</dbReference>
<dbReference type="AlphaFoldDB" id="A0AAD5UL69"/>
<dbReference type="InterPro" id="IPR003154">
    <property type="entry name" value="S1/P1nuclease"/>
</dbReference>
<evidence type="ECO:0000256" key="4">
    <source>
        <dbReference type="ARBA" id="ARBA00022759"/>
    </source>
</evidence>
<keyword evidence="3" id="KW-0479">Metal-binding</keyword>
<feature type="chain" id="PRO_5042030824" description="S1/P1 nuclease" evidence="8">
    <location>
        <begin position="16"/>
        <end position="270"/>
    </location>
</feature>
<dbReference type="GO" id="GO:0003676">
    <property type="term" value="F:nucleic acid binding"/>
    <property type="evidence" value="ECO:0007669"/>
    <property type="project" value="InterPro"/>
</dbReference>
<keyword evidence="4" id="KW-0255">Endonuclease</keyword>
<keyword evidence="7" id="KW-0325">Glycoprotein</keyword>
<evidence type="ECO:0000256" key="6">
    <source>
        <dbReference type="ARBA" id="ARBA00023157"/>
    </source>
</evidence>
<dbReference type="GO" id="GO:0046872">
    <property type="term" value="F:metal ion binding"/>
    <property type="evidence" value="ECO:0007669"/>
    <property type="project" value="UniProtKB-KW"/>
</dbReference>
<dbReference type="GO" id="GO:0004519">
    <property type="term" value="F:endonuclease activity"/>
    <property type="evidence" value="ECO:0007669"/>
    <property type="project" value="UniProtKB-KW"/>
</dbReference>
<dbReference type="GO" id="GO:0006308">
    <property type="term" value="P:DNA catabolic process"/>
    <property type="evidence" value="ECO:0007669"/>
    <property type="project" value="InterPro"/>
</dbReference>
<dbReference type="PANTHER" id="PTHR33146">
    <property type="entry name" value="ENDONUCLEASE 4"/>
    <property type="match status" value="1"/>
</dbReference>
<proteinExistence type="inferred from homology"/>
<dbReference type="GO" id="GO:0016788">
    <property type="term" value="F:hydrolase activity, acting on ester bonds"/>
    <property type="evidence" value="ECO:0007669"/>
    <property type="project" value="InterPro"/>
</dbReference>
<comment type="caution">
    <text evidence="9">The sequence shown here is derived from an EMBL/GenBank/DDBJ whole genome shotgun (WGS) entry which is preliminary data.</text>
</comment>
<dbReference type="PANTHER" id="PTHR33146:SF29">
    <property type="entry name" value="S1_P1 NUCLEASE"/>
    <property type="match status" value="1"/>
</dbReference>
<dbReference type="Proteomes" id="UP001210925">
    <property type="component" value="Unassembled WGS sequence"/>
</dbReference>
<evidence type="ECO:0000256" key="5">
    <source>
        <dbReference type="ARBA" id="ARBA00022801"/>
    </source>
</evidence>
<comment type="similarity">
    <text evidence="1">Belongs to the nuclease type I family.</text>
</comment>
<evidence type="ECO:0000256" key="8">
    <source>
        <dbReference type="SAM" id="SignalP"/>
    </source>
</evidence>
<evidence type="ECO:0000313" key="9">
    <source>
        <dbReference type="EMBL" id="KAJ3258269.1"/>
    </source>
</evidence>
<dbReference type="InterPro" id="IPR008947">
    <property type="entry name" value="PLipase_C/P1_nuclease_dom_sf"/>
</dbReference>
<gene>
    <name evidence="9" type="ORF">HK103_003750</name>
</gene>
<dbReference type="SUPFAM" id="SSF48537">
    <property type="entry name" value="Phospholipase C/P1 nuclease"/>
    <property type="match status" value="1"/>
</dbReference>
<evidence type="ECO:0000313" key="10">
    <source>
        <dbReference type="Proteomes" id="UP001210925"/>
    </source>
</evidence>
<dbReference type="Pfam" id="PF02265">
    <property type="entry name" value="S1-P1_nuclease"/>
    <property type="match status" value="1"/>
</dbReference>
<evidence type="ECO:0000256" key="3">
    <source>
        <dbReference type="ARBA" id="ARBA00022723"/>
    </source>
</evidence>
<keyword evidence="5" id="KW-0378">Hydrolase</keyword>
<evidence type="ECO:0000256" key="2">
    <source>
        <dbReference type="ARBA" id="ARBA00022722"/>
    </source>
</evidence>
<evidence type="ECO:0000256" key="7">
    <source>
        <dbReference type="ARBA" id="ARBA00023180"/>
    </source>
</evidence>
<dbReference type="CDD" id="cd11010">
    <property type="entry name" value="S1-P1_nuclease"/>
    <property type="match status" value="1"/>
</dbReference>
<protein>
    <recommendedName>
        <fullName evidence="11">S1/P1 nuclease</fullName>
    </recommendedName>
</protein>
<accession>A0AAD5UL69</accession>
<dbReference type="Gene3D" id="1.10.575.10">
    <property type="entry name" value="P1 Nuclease"/>
    <property type="match status" value="2"/>
</dbReference>
<feature type="signal peptide" evidence="8">
    <location>
        <begin position="1"/>
        <end position="15"/>
    </location>
</feature>
<evidence type="ECO:0000256" key="1">
    <source>
        <dbReference type="ARBA" id="ARBA00009547"/>
    </source>
</evidence>
<keyword evidence="6" id="KW-1015">Disulfide bond</keyword>
<reference evidence="9" key="1">
    <citation type="submission" date="2020-05" db="EMBL/GenBank/DDBJ databases">
        <title>Phylogenomic resolution of chytrid fungi.</title>
        <authorList>
            <person name="Stajich J.E."/>
            <person name="Amses K."/>
            <person name="Simmons R."/>
            <person name="Seto K."/>
            <person name="Myers J."/>
            <person name="Bonds A."/>
            <person name="Quandt C.A."/>
            <person name="Barry K."/>
            <person name="Liu P."/>
            <person name="Grigoriev I."/>
            <person name="Longcore J.E."/>
            <person name="James T.Y."/>
        </authorList>
    </citation>
    <scope>NUCLEOTIDE SEQUENCE</scope>
    <source>
        <strain evidence="9">PLAUS21</strain>
    </source>
</reference>
<keyword evidence="8" id="KW-0732">Signal</keyword>
<keyword evidence="2" id="KW-0540">Nuclease</keyword>
<organism evidence="9 10">
    <name type="scientific">Boothiomyces macroporosus</name>
    <dbReference type="NCBI Taxonomy" id="261099"/>
    <lineage>
        <taxon>Eukaryota</taxon>
        <taxon>Fungi</taxon>
        <taxon>Fungi incertae sedis</taxon>
        <taxon>Chytridiomycota</taxon>
        <taxon>Chytridiomycota incertae sedis</taxon>
        <taxon>Chytridiomycetes</taxon>
        <taxon>Rhizophydiales</taxon>
        <taxon>Terramycetaceae</taxon>
        <taxon>Boothiomyces</taxon>
    </lineage>
</organism>
<evidence type="ECO:0008006" key="11">
    <source>
        <dbReference type="Google" id="ProtNLM"/>
    </source>
</evidence>
<name>A0AAD5UL69_9FUNG</name>
<keyword evidence="10" id="KW-1185">Reference proteome</keyword>
<sequence>MQILKILLAATLVWAYGGIGHSLSGRVAQELLSPEATALVKKLLPKQKGQLKDVASWADEIKGNKKYDWAKPLHYINPVNDDPPRLCTYSGIPQDCPNDVCVVAAIHNFTNRLIHSNDKEEALKFLVHFIGDIHQPLHQRIRSDFKNNPDTYAQFIVKQIGTTWRAEVPEWLTCPEVTPALTFQNDQMNFNCLDGNCQRTNELENLVCPEIWAKYANQINCDVTFRGYKRRANLPADYYKVSIEVEEKMLAQAGVRMAAILDEIAKVVKL</sequence>